<dbReference type="Pfam" id="PF00293">
    <property type="entry name" value="NUDIX"/>
    <property type="match status" value="1"/>
</dbReference>
<evidence type="ECO:0000313" key="2">
    <source>
        <dbReference type="EMBL" id="PIP56187.1"/>
    </source>
</evidence>
<dbReference type="InterPro" id="IPR054105">
    <property type="entry name" value="WHD_NrtR"/>
</dbReference>
<dbReference type="SUPFAM" id="SSF46785">
    <property type="entry name" value="Winged helix' DNA-binding domain"/>
    <property type="match status" value="1"/>
</dbReference>
<gene>
    <name evidence="2" type="ORF">COX05_04325</name>
</gene>
<sequence length="221" mass="24923">MATSLPYSIVATDVVIFSLIENRLHVLLLELKEDPFVGMCALPGGLVQSTETIDASAKRHLKEKAGVSNNYMEQLYTFGEVDRDPRGRVISVAYMALVLETQTNPQTIDRYAGISWYPVSKLPSLAYDHAQIIVVARERLVSKLGYSNIIFALLPQEFTLTQLQDTYELLLEEPLDKRNFRKKVLSLDIIEKTGNVEEGVKNRPAAMYSFTSRVLKQVNIL</sequence>
<dbReference type="GO" id="GO:0016787">
    <property type="term" value="F:hydrolase activity"/>
    <property type="evidence" value="ECO:0007669"/>
    <property type="project" value="UniProtKB-KW"/>
</dbReference>
<proteinExistence type="predicted"/>
<feature type="domain" description="Nudix hydrolase" evidence="1">
    <location>
        <begin position="7"/>
        <end position="140"/>
    </location>
</feature>
<name>A0A2H0BET9_UNCKA</name>
<reference evidence="2 3" key="1">
    <citation type="submission" date="2017-09" db="EMBL/GenBank/DDBJ databases">
        <title>Depth-based differentiation of microbial function through sediment-hosted aquifers and enrichment of novel symbionts in the deep terrestrial subsurface.</title>
        <authorList>
            <person name="Probst A.J."/>
            <person name="Ladd B."/>
            <person name="Jarett J.K."/>
            <person name="Geller-Mcgrath D.E."/>
            <person name="Sieber C.M."/>
            <person name="Emerson J.B."/>
            <person name="Anantharaman K."/>
            <person name="Thomas B.C."/>
            <person name="Malmstrom R."/>
            <person name="Stieglmeier M."/>
            <person name="Klingl A."/>
            <person name="Woyke T."/>
            <person name="Ryan C.M."/>
            <person name="Banfield J.F."/>
        </authorList>
    </citation>
    <scope>NUCLEOTIDE SEQUENCE [LARGE SCALE GENOMIC DNA]</scope>
    <source>
        <strain evidence="2">CG22_combo_CG10-13_8_21_14_all_39_12</strain>
    </source>
</reference>
<dbReference type="PROSITE" id="PS51462">
    <property type="entry name" value="NUDIX"/>
    <property type="match status" value="1"/>
</dbReference>
<dbReference type="Gene3D" id="3.90.79.10">
    <property type="entry name" value="Nucleoside Triphosphate Pyrophosphohydrolase"/>
    <property type="match status" value="1"/>
</dbReference>
<dbReference type="CDD" id="cd18873">
    <property type="entry name" value="NUDIX_NadM_like"/>
    <property type="match status" value="1"/>
</dbReference>
<dbReference type="SUPFAM" id="SSF55811">
    <property type="entry name" value="Nudix"/>
    <property type="match status" value="1"/>
</dbReference>
<evidence type="ECO:0000259" key="1">
    <source>
        <dbReference type="PROSITE" id="PS51462"/>
    </source>
</evidence>
<organism evidence="2 3">
    <name type="scientific">candidate division WWE3 bacterium CG22_combo_CG10-13_8_21_14_all_39_12</name>
    <dbReference type="NCBI Taxonomy" id="1975094"/>
    <lineage>
        <taxon>Bacteria</taxon>
        <taxon>Katanobacteria</taxon>
    </lineage>
</organism>
<dbReference type="InterPro" id="IPR000086">
    <property type="entry name" value="NUDIX_hydrolase_dom"/>
</dbReference>
<dbReference type="Gene3D" id="1.10.10.10">
    <property type="entry name" value="Winged helix-like DNA-binding domain superfamily/Winged helix DNA-binding domain"/>
    <property type="match status" value="1"/>
</dbReference>
<dbReference type="InterPro" id="IPR015797">
    <property type="entry name" value="NUDIX_hydrolase-like_dom_sf"/>
</dbReference>
<keyword evidence="2" id="KW-0378">Hydrolase</keyword>
<dbReference type="PANTHER" id="PTHR43736:SF4">
    <property type="entry name" value="SLR1690 PROTEIN"/>
    <property type="match status" value="1"/>
</dbReference>
<comment type="caution">
    <text evidence="2">The sequence shown here is derived from an EMBL/GenBank/DDBJ whole genome shotgun (WGS) entry which is preliminary data.</text>
</comment>
<dbReference type="InterPro" id="IPR036390">
    <property type="entry name" value="WH_DNA-bd_sf"/>
</dbReference>
<dbReference type="Pfam" id="PF21906">
    <property type="entry name" value="WHD_NrtR"/>
    <property type="match status" value="1"/>
</dbReference>
<dbReference type="EMBL" id="PCSU01000075">
    <property type="protein sequence ID" value="PIP56187.1"/>
    <property type="molecule type" value="Genomic_DNA"/>
</dbReference>
<dbReference type="AlphaFoldDB" id="A0A2H0BET9"/>
<accession>A0A2H0BET9</accession>
<dbReference type="InterPro" id="IPR036388">
    <property type="entry name" value="WH-like_DNA-bd_sf"/>
</dbReference>
<evidence type="ECO:0000313" key="3">
    <source>
        <dbReference type="Proteomes" id="UP000228495"/>
    </source>
</evidence>
<dbReference type="PANTHER" id="PTHR43736">
    <property type="entry name" value="ADP-RIBOSE PYROPHOSPHATASE"/>
    <property type="match status" value="1"/>
</dbReference>
<protein>
    <submittedName>
        <fullName evidence="2">NUDIX hydrolase</fullName>
    </submittedName>
</protein>
<dbReference type="Proteomes" id="UP000228495">
    <property type="component" value="Unassembled WGS sequence"/>
</dbReference>